<dbReference type="Pfam" id="PF00233">
    <property type="entry name" value="PDEase_I"/>
    <property type="match status" value="1"/>
</dbReference>
<feature type="binding site" evidence="7">
    <location>
        <position position="825"/>
    </location>
    <ligand>
        <name>Zn(2+)</name>
        <dbReference type="ChEBI" id="CHEBI:29105"/>
        <label>1</label>
    </ligand>
</feature>
<feature type="binding site" evidence="6">
    <location>
        <position position="878"/>
    </location>
    <ligand>
        <name>AMP</name>
        <dbReference type="ChEBI" id="CHEBI:456215"/>
    </ligand>
</feature>
<dbReference type="PRINTS" id="PR00387">
    <property type="entry name" value="PDIESTERASE1"/>
</dbReference>
<dbReference type="InterPro" id="IPR023174">
    <property type="entry name" value="PDEase_CS"/>
</dbReference>
<proteinExistence type="inferred from homology"/>
<dbReference type="Gene3D" id="3.30.450.40">
    <property type="match status" value="2"/>
</dbReference>
<dbReference type="Pfam" id="PF01590">
    <property type="entry name" value="GAF"/>
    <property type="match status" value="2"/>
</dbReference>
<feature type="binding site" evidence="7">
    <location>
        <position position="713"/>
    </location>
    <ligand>
        <name>Zn(2+)</name>
        <dbReference type="ChEBI" id="CHEBI:29105"/>
        <label>1</label>
    </ligand>
</feature>
<evidence type="ECO:0000313" key="11">
    <source>
        <dbReference type="Proteomes" id="UP001154329"/>
    </source>
</evidence>
<dbReference type="SMART" id="SM00471">
    <property type="entry name" value="HDc"/>
    <property type="match status" value="1"/>
</dbReference>
<feature type="binding site" evidence="7">
    <location>
        <position position="714"/>
    </location>
    <ligand>
        <name>Zn(2+)</name>
        <dbReference type="ChEBI" id="CHEBI:29105"/>
        <label>2</label>
    </ligand>
</feature>
<dbReference type="EC" id="3.1.4.-" evidence="8"/>
<evidence type="ECO:0000256" key="7">
    <source>
        <dbReference type="PIRSR" id="PIRSR623088-3"/>
    </source>
</evidence>
<keyword evidence="11" id="KW-1185">Reference proteome</keyword>
<gene>
    <name evidence="10" type="ORF">APHIGO_LOCUS6065</name>
</gene>
<feature type="active site" description="Proton donor" evidence="5">
    <location>
        <position position="673"/>
    </location>
</feature>
<dbReference type="InterPro" id="IPR036971">
    <property type="entry name" value="PDEase_catalytic_dom_sf"/>
</dbReference>
<dbReference type="InterPro" id="IPR023088">
    <property type="entry name" value="PDEase"/>
</dbReference>
<feature type="binding site" evidence="6">
    <location>
        <position position="714"/>
    </location>
    <ligand>
        <name>AMP</name>
        <dbReference type="ChEBI" id="CHEBI:456215"/>
    </ligand>
</feature>
<dbReference type="InterPro" id="IPR003018">
    <property type="entry name" value="GAF"/>
</dbReference>
<dbReference type="GO" id="GO:0004114">
    <property type="term" value="F:3',5'-cyclic-nucleotide phosphodiesterase activity"/>
    <property type="evidence" value="ECO:0007669"/>
    <property type="project" value="InterPro"/>
</dbReference>
<evidence type="ECO:0000256" key="4">
    <source>
        <dbReference type="ARBA" id="ARBA00022801"/>
    </source>
</evidence>
<dbReference type="SUPFAM" id="SSF109604">
    <property type="entry name" value="HD-domain/PDEase-like"/>
    <property type="match status" value="1"/>
</dbReference>
<dbReference type="Proteomes" id="UP001154329">
    <property type="component" value="Chromosome 2"/>
</dbReference>
<evidence type="ECO:0000256" key="2">
    <source>
        <dbReference type="ARBA" id="ARBA00022535"/>
    </source>
</evidence>
<feature type="binding site" evidence="7">
    <location>
        <position position="714"/>
    </location>
    <ligand>
        <name>Zn(2+)</name>
        <dbReference type="ChEBI" id="CHEBI:29105"/>
        <label>1</label>
    </ligand>
</feature>
<evidence type="ECO:0000256" key="8">
    <source>
        <dbReference type="RuleBase" id="RU363067"/>
    </source>
</evidence>
<evidence type="ECO:0000313" key="10">
    <source>
        <dbReference type="EMBL" id="CAH1724847.1"/>
    </source>
</evidence>
<feature type="domain" description="PDEase" evidence="9">
    <location>
        <begin position="597"/>
        <end position="921"/>
    </location>
</feature>
<reference evidence="10" key="1">
    <citation type="submission" date="2022-02" db="EMBL/GenBank/DDBJ databases">
        <authorList>
            <person name="King R."/>
        </authorList>
    </citation>
    <scope>NUCLEOTIDE SEQUENCE</scope>
</reference>
<organism evidence="10 11">
    <name type="scientific">Aphis gossypii</name>
    <name type="common">Cotton aphid</name>
    <dbReference type="NCBI Taxonomy" id="80765"/>
    <lineage>
        <taxon>Eukaryota</taxon>
        <taxon>Metazoa</taxon>
        <taxon>Ecdysozoa</taxon>
        <taxon>Arthropoda</taxon>
        <taxon>Hexapoda</taxon>
        <taxon>Insecta</taxon>
        <taxon>Pterygota</taxon>
        <taxon>Neoptera</taxon>
        <taxon>Paraneoptera</taxon>
        <taxon>Hemiptera</taxon>
        <taxon>Sternorrhyncha</taxon>
        <taxon>Aphidomorpha</taxon>
        <taxon>Aphidoidea</taxon>
        <taxon>Aphididae</taxon>
        <taxon>Aphidini</taxon>
        <taxon>Aphis</taxon>
        <taxon>Aphis</taxon>
    </lineage>
</organism>
<dbReference type="GO" id="GO:0007165">
    <property type="term" value="P:signal transduction"/>
    <property type="evidence" value="ECO:0007669"/>
    <property type="project" value="InterPro"/>
</dbReference>
<protein>
    <recommendedName>
        <fullName evidence="8">Phosphodiesterase</fullName>
        <ecNumber evidence="8">3.1.4.-</ecNumber>
    </recommendedName>
</protein>
<evidence type="ECO:0000256" key="5">
    <source>
        <dbReference type="PIRSR" id="PIRSR623088-1"/>
    </source>
</evidence>
<dbReference type="InterPro" id="IPR003607">
    <property type="entry name" value="HD/PDEase_dom"/>
</dbReference>
<feature type="binding site" evidence="6">
    <location>
        <position position="825"/>
    </location>
    <ligand>
        <name>AMP</name>
        <dbReference type="ChEBI" id="CHEBI:456215"/>
    </ligand>
</feature>
<dbReference type="PROSITE" id="PS00126">
    <property type="entry name" value="PDEASE_I_1"/>
    <property type="match status" value="1"/>
</dbReference>
<evidence type="ECO:0000256" key="1">
    <source>
        <dbReference type="ARBA" id="ARBA00007648"/>
    </source>
</evidence>
<dbReference type="GO" id="GO:0046872">
    <property type="term" value="F:metal ion binding"/>
    <property type="evidence" value="ECO:0007669"/>
    <property type="project" value="UniProtKB-KW"/>
</dbReference>
<evidence type="ECO:0000259" key="9">
    <source>
        <dbReference type="PROSITE" id="PS51845"/>
    </source>
</evidence>
<feature type="binding site" evidence="6">
    <location>
        <begin position="673"/>
        <end position="677"/>
    </location>
    <ligand>
        <name>AMP</name>
        <dbReference type="ChEBI" id="CHEBI:456215"/>
    </ligand>
</feature>
<keyword evidence="3 7" id="KW-0479">Metal-binding</keyword>
<evidence type="ECO:0000256" key="6">
    <source>
        <dbReference type="PIRSR" id="PIRSR623088-2"/>
    </source>
</evidence>
<dbReference type="PANTHER" id="PTHR11347">
    <property type="entry name" value="CYCLIC NUCLEOTIDE PHOSPHODIESTERASE"/>
    <property type="match status" value="1"/>
</dbReference>
<evidence type="ECO:0000256" key="3">
    <source>
        <dbReference type="ARBA" id="ARBA00022723"/>
    </source>
</evidence>
<dbReference type="FunFam" id="1.10.1300.10:FF:000003">
    <property type="entry name" value="Phosphodiesterase"/>
    <property type="match status" value="1"/>
</dbReference>
<sequence>MRKNEEADVAALNGDEMTQITLSVVEEWLDSHPDHCQDYFLRKIELDLINKWLVSHGFLNINDYISSATSTSSSGNVSPANGLAVQQVSPATSPNAPSILVNGTNNSLSVSQVYRSNSKRCRRHDFARAKTRSVLRTQEIGKDVPICSSRRSSLKDMRKFTSLPPSPISMLSLLIDSKVRLPRWPVSAHNVDTKRDLRHAQGERDFFLTVVRDIATDLDLKSLSQKIVDDLTVLLDCDAGSLFLVDGPPRGSRRRCLVSKVFDVHSGARGQFLLPDGVQCDAAGGPTTGTDNEVRIPWGVGILGHVASTGETVNLDVACEDPRFDDEVDRIMGYYTSSLLCMPVKNSYEEIIAVAQVNNKNPDKDDGHFTSMDEKLFETYLQFVGIAITNAQIVEDSRAEYDRNRNLLEVVHDLFEEQTSIDKVIMKIMQRAQRLLKCERAAVLLVDESCDSTSFSKLFDLNSPKHNIKNNVKNSRQKVEGENVSRYLESLAERVACSGEVLNINEHECSEGIVDSGINSLLAMPIRNKNDQIIGVASIINKLNSSPFDDYDEQLFEAFTIFCGLGIHNTLMYSEVEKAMARQKVSIEVLSYHATASNKEVERILGMPVPAADSLNLYSLTFDDFSLNDDEMLMAAVSMFLELGLVKTFNIEKETLYRFLITVKRNYRDVPYHNWRHAFNVAQVMFAIMMGCDMKNTFSDLEVLGMFVGCLCHDLDHRGTNNSFQEKARSALVLLYGTTNTMEHHHFNHAVMILSSENLNIFSSLSAESFSTVMKVLKHSILATDLSMYFQLRNKFFRLIESKEYSWDEESQRYLLMAMLMTSSDLAASTKQWHVQKRAARLVTDEFIEQGDKERFELKIQPQALMDRERQHELPQLQIRWIADICLPLYQALGQMNPKLNVMKEGALNNMHQWSKLVDENYKNLNGEQNN</sequence>
<accession>A0A9P0J004</accession>
<dbReference type="Gene3D" id="1.10.1300.10">
    <property type="entry name" value="3'5'-cyclic nucleotide phosphodiesterase, catalytic domain"/>
    <property type="match status" value="1"/>
</dbReference>
<dbReference type="SMART" id="SM00065">
    <property type="entry name" value="GAF"/>
    <property type="match status" value="2"/>
</dbReference>
<dbReference type="SUPFAM" id="SSF55781">
    <property type="entry name" value="GAF domain-like"/>
    <property type="match status" value="2"/>
</dbReference>
<dbReference type="OrthoDB" id="74705at2759"/>
<keyword evidence="2" id="KW-0140">cGMP</keyword>
<dbReference type="AlphaFoldDB" id="A0A9P0J004"/>
<dbReference type="InterPro" id="IPR002073">
    <property type="entry name" value="PDEase_catalytic_dom"/>
</dbReference>
<feature type="binding site" evidence="7">
    <location>
        <position position="677"/>
    </location>
    <ligand>
        <name>Zn(2+)</name>
        <dbReference type="ChEBI" id="CHEBI:29105"/>
        <label>1</label>
    </ligand>
</feature>
<comment type="cofactor">
    <cofactor evidence="8">
        <name>a divalent metal cation</name>
        <dbReference type="ChEBI" id="CHEBI:60240"/>
    </cofactor>
    <text evidence="8">Binds 2 divalent metal cations per subunit. Site 1 may preferentially bind zinc ions, while site 2 has a preference for magnesium and/or manganese ions.</text>
</comment>
<dbReference type="CDD" id="cd00077">
    <property type="entry name" value="HDc"/>
    <property type="match status" value="1"/>
</dbReference>
<dbReference type="InterPro" id="IPR029016">
    <property type="entry name" value="GAF-like_dom_sf"/>
</dbReference>
<dbReference type="PROSITE" id="PS51845">
    <property type="entry name" value="PDEASE_I_2"/>
    <property type="match status" value="1"/>
</dbReference>
<reference evidence="10" key="2">
    <citation type="submission" date="2022-10" db="EMBL/GenBank/DDBJ databases">
        <authorList>
            <consortium name="ENA_rothamsted_submissions"/>
            <consortium name="culmorum"/>
            <person name="King R."/>
        </authorList>
    </citation>
    <scope>NUCLEOTIDE SEQUENCE</scope>
</reference>
<comment type="similarity">
    <text evidence="1 8">Belongs to the cyclic nucleotide phosphodiesterase family.</text>
</comment>
<name>A0A9P0J004_APHGO</name>
<keyword evidence="4 8" id="KW-0378">Hydrolase</keyword>
<dbReference type="EMBL" id="OU899035">
    <property type="protein sequence ID" value="CAH1724847.1"/>
    <property type="molecule type" value="Genomic_DNA"/>
</dbReference>